<dbReference type="EMBL" id="BGZK01000066">
    <property type="protein sequence ID" value="GBP14734.1"/>
    <property type="molecule type" value="Genomic_DNA"/>
</dbReference>
<evidence type="ECO:0000313" key="1">
    <source>
        <dbReference type="EMBL" id="GBP14734.1"/>
    </source>
</evidence>
<comment type="caution">
    <text evidence="1">The sequence shown here is derived from an EMBL/GenBank/DDBJ whole genome shotgun (WGS) entry which is preliminary data.</text>
</comment>
<name>A0A4C1TL07_EUMVA</name>
<dbReference type="AlphaFoldDB" id="A0A4C1TL07"/>
<proteinExistence type="predicted"/>
<gene>
    <name evidence="1" type="ORF">EVAR_9636_1</name>
</gene>
<protein>
    <submittedName>
        <fullName evidence="1">Uncharacterized protein</fullName>
    </submittedName>
</protein>
<accession>A0A4C1TL07</accession>
<organism evidence="1 2">
    <name type="scientific">Eumeta variegata</name>
    <name type="common">Bagworm moth</name>
    <name type="synonym">Eumeta japonica</name>
    <dbReference type="NCBI Taxonomy" id="151549"/>
    <lineage>
        <taxon>Eukaryota</taxon>
        <taxon>Metazoa</taxon>
        <taxon>Ecdysozoa</taxon>
        <taxon>Arthropoda</taxon>
        <taxon>Hexapoda</taxon>
        <taxon>Insecta</taxon>
        <taxon>Pterygota</taxon>
        <taxon>Neoptera</taxon>
        <taxon>Endopterygota</taxon>
        <taxon>Lepidoptera</taxon>
        <taxon>Glossata</taxon>
        <taxon>Ditrysia</taxon>
        <taxon>Tineoidea</taxon>
        <taxon>Psychidae</taxon>
        <taxon>Oiketicinae</taxon>
        <taxon>Eumeta</taxon>
    </lineage>
</organism>
<reference evidence="1 2" key="1">
    <citation type="journal article" date="2019" name="Commun. Biol.">
        <title>The bagworm genome reveals a unique fibroin gene that provides high tensile strength.</title>
        <authorList>
            <person name="Kono N."/>
            <person name="Nakamura H."/>
            <person name="Ohtoshi R."/>
            <person name="Tomita M."/>
            <person name="Numata K."/>
            <person name="Arakawa K."/>
        </authorList>
    </citation>
    <scope>NUCLEOTIDE SEQUENCE [LARGE SCALE GENOMIC DNA]</scope>
</reference>
<dbReference type="Proteomes" id="UP000299102">
    <property type="component" value="Unassembled WGS sequence"/>
</dbReference>
<sequence length="116" mass="13110">MCSSSTVLTKKRVAVYNREAKKRPTFYLGLKTLILPETTVSRQSDNACSIHHKFIGVSDAVKQNPLVSRNREMQLDTKTNILFDGRVRRDRPTADESAEAMSAAFVIAIRDSEYVF</sequence>
<keyword evidence="2" id="KW-1185">Reference proteome</keyword>
<evidence type="ECO:0000313" key="2">
    <source>
        <dbReference type="Proteomes" id="UP000299102"/>
    </source>
</evidence>